<protein>
    <submittedName>
        <fullName evidence="2">Uncharacterized protein</fullName>
    </submittedName>
</protein>
<dbReference type="EMBL" id="CP042806">
    <property type="protein sequence ID" value="QEE27609.1"/>
    <property type="molecule type" value="Genomic_DNA"/>
</dbReference>
<reference evidence="2 3" key="1">
    <citation type="submission" date="2019-08" db="EMBL/GenBank/DDBJ databases">
        <title>Complete genome sequence of Terriglobus albidus strain ORNL.</title>
        <authorList>
            <person name="Podar M."/>
        </authorList>
    </citation>
    <scope>NUCLEOTIDE SEQUENCE [LARGE SCALE GENOMIC DNA]</scope>
    <source>
        <strain evidence="2 3">ORNL</strain>
    </source>
</reference>
<keyword evidence="1" id="KW-0812">Transmembrane</keyword>
<dbReference type="Proteomes" id="UP000321820">
    <property type="component" value="Chromosome"/>
</dbReference>
<accession>A0A5B9E784</accession>
<proteinExistence type="predicted"/>
<feature type="transmembrane region" description="Helical" evidence="1">
    <location>
        <begin position="73"/>
        <end position="93"/>
    </location>
</feature>
<evidence type="ECO:0000313" key="3">
    <source>
        <dbReference type="Proteomes" id="UP000321820"/>
    </source>
</evidence>
<keyword evidence="3" id="KW-1185">Reference proteome</keyword>
<keyword evidence="1" id="KW-0472">Membrane</keyword>
<name>A0A5B9E784_9BACT</name>
<feature type="transmembrane region" description="Helical" evidence="1">
    <location>
        <begin position="34"/>
        <end position="61"/>
    </location>
</feature>
<evidence type="ECO:0000313" key="2">
    <source>
        <dbReference type="EMBL" id="QEE27609.1"/>
    </source>
</evidence>
<sequence length="141" mass="15434">MMKPGIMVVAGALYGLLLAYLALGLAGAGHGIMAYLMLVSAPVCNFVGFIGLLLTPVLWALLAWFATAQRRQWFLGLIFSHYVVGAAAAGFVLRDDLFDPYRKLPRGMYSLFAIGLALYLFGHTLLWLLYTRPRPHSAAIS</sequence>
<dbReference type="KEGG" id="talb:FTW19_06095"/>
<feature type="transmembrane region" description="Helical" evidence="1">
    <location>
        <begin position="108"/>
        <end position="130"/>
    </location>
</feature>
<dbReference type="AlphaFoldDB" id="A0A5B9E784"/>
<dbReference type="RefSeq" id="WP_147646800.1">
    <property type="nucleotide sequence ID" value="NZ_CP042806.1"/>
</dbReference>
<evidence type="ECO:0000256" key="1">
    <source>
        <dbReference type="SAM" id="Phobius"/>
    </source>
</evidence>
<keyword evidence="1" id="KW-1133">Transmembrane helix</keyword>
<gene>
    <name evidence="2" type="ORF">FTW19_06095</name>
</gene>
<organism evidence="2 3">
    <name type="scientific">Terriglobus albidus</name>
    <dbReference type="NCBI Taxonomy" id="1592106"/>
    <lineage>
        <taxon>Bacteria</taxon>
        <taxon>Pseudomonadati</taxon>
        <taxon>Acidobacteriota</taxon>
        <taxon>Terriglobia</taxon>
        <taxon>Terriglobales</taxon>
        <taxon>Acidobacteriaceae</taxon>
        <taxon>Terriglobus</taxon>
    </lineage>
</organism>